<comment type="caution">
    <text evidence="2">The sequence shown here is derived from an EMBL/GenBank/DDBJ whole genome shotgun (WGS) entry which is preliminary data.</text>
</comment>
<sequence>MPFREKAKALFRRKDSAADSLSKTTSSSNSSRERWPSNIYKPGETMPRPKYRKPPTKEHKEKLESFSFGDAWRRKSYQSNYSPMGTRAPSRSNSLFRRKSHARSSRANSVASLGDGEKCGPRQREMHSGAMITAQLSTEVEADGDDDVTNGGWFVASTVPGTGSH</sequence>
<organism evidence="2 3">
    <name type="scientific">Friedmanniomyces endolithicus</name>
    <dbReference type="NCBI Taxonomy" id="329885"/>
    <lineage>
        <taxon>Eukaryota</taxon>
        <taxon>Fungi</taxon>
        <taxon>Dikarya</taxon>
        <taxon>Ascomycota</taxon>
        <taxon>Pezizomycotina</taxon>
        <taxon>Dothideomycetes</taxon>
        <taxon>Dothideomycetidae</taxon>
        <taxon>Mycosphaerellales</taxon>
        <taxon>Teratosphaeriaceae</taxon>
        <taxon>Friedmanniomyces</taxon>
    </lineage>
</organism>
<dbReference type="OrthoDB" id="5408144at2759"/>
<feature type="region of interest" description="Disordered" evidence="1">
    <location>
        <begin position="141"/>
        <end position="165"/>
    </location>
</feature>
<feature type="compositionally biased region" description="Polar residues" evidence="1">
    <location>
        <begin position="77"/>
        <end position="95"/>
    </location>
</feature>
<feature type="region of interest" description="Disordered" evidence="1">
    <location>
        <begin position="77"/>
        <end position="129"/>
    </location>
</feature>
<protein>
    <submittedName>
        <fullName evidence="2">Uncharacterized protein</fullName>
    </submittedName>
</protein>
<evidence type="ECO:0000313" key="3">
    <source>
        <dbReference type="Proteomes" id="UP000310066"/>
    </source>
</evidence>
<gene>
    <name evidence="2" type="ORF">B0A54_09424</name>
</gene>
<proteinExistence type="predicted"/>
<reference evidence="2 3" key="1">
    <citation type="submission" date="2017-03" db="EMBL/GenBank/DDBJ databases">
        <title>Genomes of endolithic fungi from Antarctica.</title>
        <authorList>
            <person name="Coleine C."/>
            <person name="Masonjones S."/>
            <person name="Stajich J.E."/>
        </authorList>
    </citation>
    <scope>NUCLEOTIDE SEQUENCE [LARGE SCALE GENOMIC DNA]</scope>
    <source>
        <strain evidence="2 3">CCFEE 5311</strain>
    </source>
</reference>
<dbReference type="EMBL" id="NAJP01000033">
    <property type="protein sequence ID" value="TKA40475.1"/>
    <property type="molecule type" value="Genomic_DNA"/>
</dbReference>
<name>A0A4U0UYX6_9PEZI</name>
<dbReference type="AlphaFoldDB" id="A0A4U0UYX6"/>
<dbReference type="Proteomes" id="UP000310066">
    <property type="component" value="Unassembled WGS sequence"/>
</dbReference>
<feature type="region of interest" description="Disordered" evidence="1">
    <location>
        <begin position="1"/>
        <end position="65"/>
    </location>
</feature>
<feature type="compositionally biased region" description="Basic and acidic residues" evidence="1">
    <location>
        <begin position="115"/>
        <end position="127"/>
    </location>
</feature>
<feature type="compositionally biased region" description="Low complexity" evidence="1">
    <location>
        <begin position="18"/>
        <end position="30"/>
    </location>
</feature>
<accession>A0A4U0UYX6</accession>
<feature type="compositionally biased region" description="Basic and acidic residues" evidence="1">
    <location>
        <begin position="55"/>
        <end position="64"/>
    </location>
</feature>
<evidence type="ECO:0000313" key="2">
    <source>
        <dbReference type="EMBL" id="TKA40475.1"/>
    </source>
</evidence>
<evidence type="ECO:0000256" key="1">
    <source>
        <dbReference type="SAM" id="MobiDB-lite"/>
    </source>
</evidence>
<feature type="compositionally biased region" description="Basic and acidic residues" evidence="1">
    <location>
        <begin position="1"/>
        <end position="17"/>
    </location>
</feature>